<keyword evidence="1" id="KW-0732">Signal</keyword>
<organism evidence="3 4">
    <name type="scientific">Microbulbifer pacificus</name>
    <dbReference type="NCBI Taxonomy" id="407164"/>
    <lineage>
        <taxon>Bacteria</taxon>
        <taxon>Pseudomonadati</taxon>
        <taxon>Pseudomonadota</taxon>
        <taxon>Gammaproteobacteria</taxon>
        <taxon>Cellvibrionales</taxon>
        <taxon>Microbulbiferaceae</taxon>
        <taxon>Microbulbifer</taxon>
    </lineage>
</organism>
<keyword evidence="4" id="KW-1185">Reference proteome</keyword>
<dbReference type="Proteomes" id="UP001302477">
    <property type="component" value="Chromosome"/>
</dbReference>
<feature type="domain" description="Hydrazine synthase alpha subunit middle" evidence="2">
    <location>
        <begin position="559"/>
        <end position="620"/>
    </location>
</feature>
<dbReference type="EMBL" id="CP137555">
    <property type="protein sequence ID" value="WOX04213.1"/>
    <property type="molecule type" value="Genomic_DNA"/>
</dbReference>
<dbReference type="AlphaFoldDB" id="A0AAU0MWL7"/>
<dbReference type="InterPro" id="IPR040698">
    <property type="entry name" value="HZS_alpha_mid"/>
</dbReference>
<evidence type="ECO:0000259" key="2">
    <source>
        <dbReference type="Pfam" id="PF18582"/>
    </source>
</evidence>
<dbReference type="Pfam" id="PF18582">
    <property type="entry name" value="HZS_alpha"/>
    <property type="match status" value="1"/>
</dbReference>
<dbReference type="Gene3D" id="2.120.10.30">
    <property type="entry name" value="TolB, C-terminal domain"/>
    <property type="match status" value="1"/>
</dbReference>
<name>A0AAU0MWL7_9GAMM</name>
<proteinExistence type="predicted"/>
<gene>
    <name evidence="3" type="ORF">R5R33_10695</name>
</gene>
<evidence type="ECO:0000313" key="3">
    <source>
        <dbReference type="EMBL" id="WOX04213.1"/>
    </source>
</evidence>
<dbReference type="RefSeq" id="WP_318952691.1">
    <property type="nucleotide sequence ID" value="NZ_CP137555.1"/>
</dbReference>
<dbReference type="KEGG" id="mpaf:R5R33_10695"/>
<feature type="signal peptide" evidence="1">
    <location>
        <begin position="1"/>
        <end position="29"/>
    </location>
</feature>
<sequence>MNDFCTFFARARRLSISSLLSPIAPLAVAVLAGCSGGSGGSGLGGGEQAEDPVVVDYPVVYVRRTLNRDEDGVLMGSDIYAPSTFNPGAELVLRDRATASAPERVLTTDLFVSDEAAGIVFEGGYDVKDLAVSHDGKTLAFAMRAPNIEGLDDDEQPSWNIWLYDFASAELKRAIPSDLIAEEGDDIAPAFLPDGRIVFTSTRQRRSRALLLDDNKPQFSALAEDLEEPAFVLHVMEQDGSNIRQISYNQSHDLSPTVLASGRVLFSRWDNMGTLDRLSLYTVKPDGTDLQFHYGYHSQATGTSADPQSGPVPAAFSKPQQMPDGRILVTLRSPEGITYGGDMVVIDAENFTEAYSEPEQQGVLQGQESLSVEQVITDGGLSPHGLFANAWAFHDGTSRLLVSWSECRVIDPATELPQPCTDDWLATEGIVPADPLYGLWIYDYKEGTQRPIIQPIEGQMISEAVTADTRPVPAFIPEPIPGIDIDRDLYDAGLAILDIRSVYDFDGVAALDIAAVADPLQTSAAERPARFLRVVKAVGIPDRDTLDFDRAAFGRSRAQLMREIIGYTPIQPDGSVRVKVPADMPLAISVVDANGRRIVGRHNNWLQFRAGEIRKCQGCHSRDSEVAHGRTDKEPASVWAGAPTSGAPFANTEPALSANMGETMAQLLARIAGNPSLEGDLKFSDQWTDPALRAKDPSSALLMSELQTPVPTSVACQSTWSADCRSVIHYPTHIQPIWDLPRQLTDDLGNVLEDHTCTGCHSNRDAAGMSQVPPGQLDLRADQSGVNTNFSTSYVELVFDNPTEELRDGAVQNVLVQDTDDNGNPLFEVDENGDLVLDSDGNPIPVMVTVNIERIMNTAGANASRFFSVFAAGGVHEGELSAAELRLISEWLDIGAQYYNNPFDAPVN</sequence>
<dbReference type="Pfam" id="PF07676">
    <property type="entry name" value="PD40"/>
    <property type="match status" value="1"/>
</dbReference>
<dbReference type="SUPFAM" id="SSF82171">
    <property type="entry name" value="DPP6 N-terminal domain-like"/>
    <property type="match status" value="1"/>
</dbReference>
<protein>
    <recommendedName>
        <fullName evidence="2">Hydrazine synthase alpha subunit middle domain-containing protein</fullName>
    </recommendedName>
</protein>
<dbReference type="InterPro" id="IPR011659">
    <property type="entry name" value="WD40"/>
</dbReference>
<feature type="chain" id="PRO_5043837982" description="Hydrazine synthase alpha subunit middle domain-containing protein" evidence="1">
    <location>
        <begin position="30"/>
        <end position="908"/>
    </location>
</feature>
<evidence type="ECO:0000313" key="4">
    <source>
        <dbReference type="Proteomes" id="UP001302477"/>
    </source>
</evidence>
<dbReference type="InterPro" id="IPR011042">
    <property type="entry name" value="6-blade_b-propeller_TolB-like"/>
</dbReference>
<accession>A0AAU0MWL7</accession>
<evidence type="ECO:0000256" key="1">
    <source>
        <dbReference type="SAM" id="SignalP"/>
    </source>
</evidence>
<reference evidence="3 4" key="1">
    <citation type="submission" date="2023-10" db="EMBL/GenBank/DDBJ databases">
        <title>Description of Microbulbifer bruguierae sp. nov., isolated from the sediments of mangrove plant Bruguiera sexangula and comparative genomic analyses of the genus Microbulbifer.</title>
        <authorList>
            <person name="Long M."/>
        </authorList>
    </citation>
    <scope>NUCLEOTIDE SEQUENCE [LARGE SCALE GENOMIC DNA]</scope>
    <source>
        <strain evidence="3 4">SPO729</strain>
    </source>
</reference>